<gene>
    <name evidence="1" type="ORF">ABF77_00450</name>
</gene>
<comment type="caution">
    <text evidence="1">The sequence shown here is derived from an EMBL/GenBank/DDBJ whole genome shotgun (WGS) entry which is preliminary data.</text>
</comment>
<accession>A0A837LNA0</accession>
<proteinExistence type="predicted"/>
<evidence type="ECO:0000313" key="1">
    <source>
        <dbReference type="EMBL" id="KLQ08205.1"/>
    </source>
</evidence>
<name>A0A837LNA0_9ENTR</name>
<sequence>MAINEADIFGGAFGENGFSRYKLMINMKHEMAVDCIGINRQVKLPSRIPCALCFLAGVNPGITLIGAVTSAVMAMKSGIATNGVTQADQIKTVFHETLQRMMAGK</sequence>
<protein>
    <submittedName>
        <fullName evidence="1">Uncharacterized protein</fullName>
    </submittedName>
</protein>
<dbReference type="EMBL" id="LEDI01000001">
    <property type="protein sequence ID" value="KLQ08205.1"/>
    <property type="molecule type" value="Genomic_DNA"/>
</dbReference>
<reference evidence="1 2" key="1">
    <citation type="submission" date="2015-06" db="EMBL/GenBank/DDBJ databases">
        <authorList>
            <person name="Adams M."/>
            <person name="Sutton G."/>
            <person name="Nelson K."/>
            <person name="Bonomo R."/>
            <person name="McCorrison J."/>
            <person name="Sanka R."/>
            <person name="Brinkac L."/>
            <person name="Nierman W."/>
        </authorList>
    </citation>
    <scope>NUCLEOTIDE SEQUENCE [LARGE SCALE GENOMIC DNA]</scope>
    <source>
        <strain evidence="1 2">GN02692</strain>
    </source>
</reference>
<dbReference type="Proteomes" id="UP000036013">
    <property type="component" value="Unassembled WGS sequence"/>
</dbReference>
<organism evidence="1 2">
    <name type="scientific">Enterobacter roggenkampii</name>
    <dbReference type="NCBI Taxonomy" id="1812935"/>
    <lineage>
        <taxon>Bacteria</taxon>
        <taxon>Pseudomonadati</taxon>
        <taxon>Pseudomonadota</taxon>
        <taxon>Gammaproteobacteria</taxon>
        <taxon>Enterobacterales</taxon>
        <taxon>Enterobacteriaceae</taxon>
        <taxon>Enterobacter</taxon>
        <taxon>Enterobacter cloacae complex</taxon>
    </lineage>
</organism>
<dbReference type="AlphaFoldDB" id="A0A837LNA0"/>
<evidence type="ECO:0000313" key="2">
    <source>
        <dbReference type="Proteomes" id="UP000036013"/>
    </source>
</evidence>